<comment type="catalytic activity">
    <reaction evidence="12 13">
        <text>a 2'-deoxyribonucleoside 5'-diphosphate + [thioredoxin]-disulfide + H2O = a ribonucleoside 5'-diphosphate + [thioredoxin]-dithiol</text>
        <dbReference type="Rhea" id="RHEA:23252"/>
        <dbReference type="Rhea" id="RHEA-COMP:10698"/>
        <dbReference type="Rhea" id="RHEA-COMP:10700"/>
        <dbReference type="ChEBI" id="CHEBI:15377"/>
        <dbReference type="ChEBI" id="CHEBI:29950"/>
        <dbReference type="ChEBI" id="CHEBI:50058"/>
        <dbReference type="ChEBI" id="CHEBI:57930"/>
        <dbReference type="ChEBI" id="CHEBI:73316"/>
        <dbReference type="EC" id="1.17.4.1"/>
    </reaction>
</comment>
<gene>
    <name evidence="17" type="ORF">MOX91_04480</name>
</gene>
<dbReference type="Proteomes" id="UP001275932">
    <property type="component" value="Unassembled WGS sequence"/>
</dbReference>
<dbReference type="InterPro" id="IPR013678">
    <property type="entry name" value="RNR_2_N"/>
</dbReference>
<reference evidence="17 18" key="1">
    <citation type="submission" date="2022-03" db="EMBL/GenBank/DDBJ databases">
        <title>Novel taxa within the pig intestine.</title>
        <authorList>
            <person name="Wylensek D."/>
            <person name="Bishof K."/>
            <person name="Afrizal A."/>
            <person name="Clavel T."/>
        </authorList>
    </citation>
    <scope>NUCLEOTIDE SEQUENCE [LARGE SCALE GENOMIC DNA]</scope>
    <source>
        <strain evidence="17 18">CLA-KB-P66</strain>
    </source>
</reference>
<comment type="similarity">
    <text evidence="2 13">Belongs to the ribonucleoside diphosphate reductase class-2 family.</text>
</comment>
<dbReference type="GO" id="GO:0004748">
    <property type="term" value="F:ribonucleoside-diphosphate reductase activity, thioredoxin disulfide as acceptor"/>
    <property type="evidence" value="ECO:0007669"/>
    <property type="project" value="UniProtKB-EC"/>
</dbReference>
<evidence type="ECO:0000256" key="5">
    <source>
        <dbReference type="ARBA" id="ARBA00022628"/>
    </source>
</evidence>
<evidence type="ECO:0000256" key="3">
    <source>
        <dbReference type="ARBA" id="ARBA00012274"/>
    </source>
</evidence>
<dbReference type="PANTHER" id="PTHR43371">
    <property type="entry name" value="VITAMIN B12-DEPENDENT RIBONUCLEOTIDE REDUCTASE"/>
    <property type="match status" value="1"/>
</dbReference>
<evidence type="ECO:0000256" key="6">
    <source>
        <dbReference type="ARBA" id="ARBA00022634"/>
    </source>
</evidence>
<dbReference type="InterPro" id="IPR050862">
    <property type="entry name" value="RdRp_reductase_class-2"/>
</dbReference>
<keyword evidence="5 13" id="KW-0846">Cobalamin</keyword>
<dbReference type="NCBIfam" id="TIGR02504">
    <property type="entry name" value="NrdJ_Z"/>
    <property type="match status" value="1"/>
</dbReference>
<keyword evidence="8 13" id="KW-0560">Oxidoreductase</keyword>
<name>A0ABU4WHB0_9BACT</name>
<evidence type="ECO:0000259" key="16">
    <source>
        <dbReference type="Pfam" id="PF12637"/>
    </source>
</evidence>
<dbReference type="Pfam" id="PF12637">
    <property type="entry name" value="TSCPD"/>
    <property type="match status" value="1"/>
</dbReference>
<evidence type="ECO:0000256" key="1">
    <source>
        <dbReference type="ARBA" id="ARBA00001922"/>
    </source>
</evidence>
<sequence length="1141" mass="126851">MAKIIVDGNVALDLGKRPAKIGFKIDRHFTKKGVWAYDTAEWVRKDIKMFAGGEITFSRENVEVPAHWGDNALKITLSRYIFGKEPKTPEYEDSVKQIFDRIANTYTVWGYQLGYFDGDESALNFNQEMKYMLVHQMWAPNSPVWFNIGHWEQWRWGRPDLRKILAGKGTETFYGAENKKGGVDAVKAENSSENPQASACFILGVKDSMESILRHQYTEGCIFSSGSGVGINISSLRSDGEPITGKGVASGPLSFDRGWDKMAGAIKSGGRTRRAARMVVMYSDHPDVFEFVNTKFKQEEVAKIVLQEHNVQRGLRKLAEQKLQDGNPEEKIAAKMVLSMPFVVDKSYGAGAEDLLYGQTLSNQNANHTVSMKSGFWLAFKKGEKYATRWISDPSHIVRKYAPMELLEMMAKAIWNNAEPGLHNNDIINFWSTFADEVQIETSNPCSEYLGPLFSSCNLSSFNILRFYKNGKFEIEKFMHASRMAMIAADINITKGGFPIKEIAVNTVAYRTTGIGLANIGGLLMSLGIPYDSARGRAIASSLASLLTSNCYNFSAKMGEMLGNFSKYHLIKGSMKRVLNMHTLANEELKSVIGMKTSNRTISDLPQTESFTAEDALRGFRLSIGENKVELGDEWKDVVQKAGELWNEVRASKNFRNSFVTCIAPTGTISAPLGIYEEGTTSAEPEYSLVKYKLLAEGGTMVLINGLVPVGLARLGYTFEQIATIVAEVSGLTGLENFLESRKIKGRLDILQNLKDGGAVCMEIASRTSLFKSDEEYKAFYKSLRAASEKGKLSPSDFSIYSGCGHMEGIPWVGEETLRVFDCANKPFGAERFIKTEGHLRMLGALQPFISGASSKTINMPSSATERDIVDSMIDSHEMGIKCIAIYRDGSKANAVYSTNLNSAEIQNAWNDVVKSATEIRKEEHANPIRKKLPYRRWGQTIKFSIGDNINGFMTVGIADDGRCAEIFGRLGQGGSFINGMFDAFCKAFSIALQYGIPFDDFIQSFRYLSFDPSGWVKIGDYDDEYKPDIHTCKSIVDLLMQLLDWMFPSENGRRLRSLEQSYINTMFSSGTNTMSINNISPMQTELSFISQKSANAPKPAEKVDMRTAMTCPKCGSYAYVFDGKCRSCRDCGYKDGGCGA</sequence>
<evidence type="ECO:0000259" key="14">
    <source>
        <dbReference type="Pfam" id="PF02867"/>
    </source>
</evidence>
<dbReference type="InterPro" id="IPR000788">
    <property type="entry name" value="RNR_lg_C"/>
</dbReference>
<keyword evidence="18" id="KW-1185">Reference proteome</keyword>
<dbReference type="InterPro" id="IPR013344">
    <property type="entry name" value="RNR_NrdJ/NrdZ"/>
</dbReference>
<protein>
    <recommendedName>
        <fullName evidence="4 13">Vitamin B12-dependent ribonucleotide reductase</fullName>
        <ecNumber evidence="3 13">1.17.4.1</ecNumber>
    </recommendedName>
</protein>
<evidence type="ECO:0000313" key="18">
    <source>
        <dbReference type="Proteomes" id="UP001275932"/>
    </source>
</evidence>
<evidence type="ECO:0000256" key="11">
    <source>
        <dbReference type="ARBA" id="ARBA00025437"/>
    </source>
</evidence>
<feature type="domain" description="TSCPD" evidence="16">
    <location>
        <begin position="938"/>
        <end position="1046"/>
    </location>
</feature>
<accession>A0ABU4WHB0</accession>
<evidence type="ECO:0000256" key="7">
    <source>
        <dbReference type="ARBA" id="ARBA00022741"/>
    </source>
</evidence>
<dbReference type="PRINTS" id="PR01183">
    <property type="entry name" value="RIBORDTASEM1"/>
</dbReference>
<keyword evidence="7 13" id="KW-0547">Nucleotide-binding</keyword>
<keyword evidence="10 13" id="KW-0170">Cobalt</keyword>
<dbReference type="InterPro" id="IPR024434">
    <property type="entry name" value="TSCPD_dom"/>
</dbReference>
<keyword evidence="9" id="KW-1015">Disulfide bond</keyword>
<dbReference type="PANTHER" id="PTHR43371:SF1">
    <property type="entry name" value="RIBONUCLEOSIDE-DIPHOSPHATE REDUCTASE"/>
    <property type="match status" value="1"/>
</dbReference>
<evidence type="ECO:0000256" key="2">
    <source>
        <dbReference type="ARBA" id="ARBA00007405"/>
    </source>
</evidence>
<feature type="domain" description="Ribonucleotide reductase class II vitamin B12-dependent N-terminal" evidence="15">
    <location>
        <begin position="52"/>
        <end position="136"/>
    </location>
</feature>
<evidence type="ECO:0000256" key="13">
    <source>
        <dbReference type="RuleBase" id="RU364064"/>
    </source>
</evidence>
<evidence type="ECO:0000256" key="12">
    <source>
        <dbReference type="ARBA" id="ARBA00047754"/>
    </source>
</evidence>
<comment type="cofactor">
    <cofactor evidence="1 13">
        <name>adenosylcob(III)alamin</name>
        <dbReference type="ChEBI" id="CHEBI:18408"/>
    </cofactor>
</comment>
<dbReference type="EMBL" id="JALBUT010000004">
    <property type="protein sequence ID" value="MDX8415436.1"/>
    <property type="molecule type" value="Genomic_DNA"/>
</dbReference>
<proteinExistence type="inferred from homology"/>
<keyword evidence="6 13" id="KW-0237">DNA synthesis</keyword>
<organism evidence="17 18">
    <name type="scientific">Intestinicryptomonas porci</name>
    <dbReference type="NCBI Taxonomy" id="2926320"/>
    <lineage>
        <taxon>Bacteria</taxon>
        <taxon>Pseudomonadati</taxon>
        <taxon>Verrucomicrobiota</taxon>
        <taxon>Opitutia</taxon>
        <taxon>Opitutales</taxon>
        <taxon>Intestinicryptomonaceae</taxon>
        <taxon>Intestinicryptomonas</taxon>
    </lineage>
</organism>
<comment type="caution">
    <text evidence="17">The sequence shown here is derived from an EMBL/GenBank/DDBJ whole genome shotgun (WGS) entry which is preliminary data.</text>
</comment>
<dbReference type="Pfam" id="PF08471">
    <property type="entry name" value="Ribonuc_red_2_N"/>
    <property type="match status" value="1"/>
</dbReference>
<comment type="function">
    <text evidence="11 13">Catalyzes the reduction of ribonucleotides to deoxyribonucleotides. May function to provide a pool of deoxyribonucleotide precursors for DNA repair during oxygen limitation and/or for immediate growth after restoration of oxygen.</text>
</comment>
<dbReference type="Gene3D" id="3.20.70.20">
    <property type="match status" value="2"/>
</dbReference>
<evidence type="ECO:0000256" key="4">
    <source>
        <dbReference type="ARBA" id="ARBA00014409"/>
    </source>
</evidence>
<dbReference type="EC" id="1.17.4.1" evidence="3 13"/>
<evidence type="ECO:0000256" key="9">
    <source>
        <dbReference type="ARBA" id="ARBA00023157"/>
    </source>
</evidence>
<dbReference type="Pfam" id="PF02867">
    <property type="entry name" value="Ribonuc_red_lgC"/>
    <property type="match status" value="2"/>
</dbReference>
<feature type="domain" description="Ribonucleotide reductase large subunit C-terminal" evidence="14">
    <location>
        <begin position="803"/>
        <end position="887"/>
    </location>
</feature>
<feature type="domain" description="Ribonucleotide reductase large subunit C-terminal" evidence="14">
    <location>
        <begin position="198"/>
        <end position="729"/>
    </location>
</feature>
<dbReference type="SUPFAM" id="SSF51998">
    <property type="entry name" value="PFL-like glycyl radical enzymes"/>
    <property type="match status" value="1"/>
</dbReference>
<evidence type="ECO:0000256" key="10">
    <source>
        <dbReference type="ARBA" id="ARBA00023285"/>
    </source>
</evidence>
<evidence type="ECO:0000256" key="8">
    <source>
        <dbReference type="ARBA" id="ARBA00023002"/>
    </source>
</evidence>
<evidence type="ECO:0000259" key="15">
    <source>
        <dbReference type="Pfam" id="PF08471"/>
    </source>
</evidence>
<dbReference type="RefSeq" id="WP_370396884.1">
    <property type="nucleotide sequence ID" value="NZ_JALBUT010000004.1"/>
</dbReference>
<evidence type="ECO:0000313" key="17">
    <source>
        <dbReference type="EMBL" id="MDX8415436.1"/>
    </source>
</evidence>